<proteinExistence type="predicted"/>
<evidence type="ECO:0000313" key="1">
    <source>
        <dbReference type="EMBL" id="KIW26340.1"/>
    </source>
</evidence>
<protein>
    <submittedName>
        <fullName evidence="1">Uncharacterized protein</fullName>
    </submittedName>
</protein>
<organism evidence="1 2">
    <name type="scientific">Cladophialophora immunda</name>
    <dbReference type="NCBI Taxonomy" id="569365"/>
    <lineage>
        <taxon>Eukaryota</taxon>
        <taxon>Fungi</taxon>
        <taxon>Dikarya</taxon>
        <taxon>Ascomycota</taxon>
        <taxon>Pezizomycotina</taxon>
        <taxon>Eurotiomycetes</taxon>
        <taxon>Chaetothyriomycetidae</taxon>
        <taxon>Chaetothyriales</taxon>
        <taxon>Herpotrichiellaceae</taxon>
        <taxon>Cladophialophora</taxon>
    </lineage>
</organism>
<dbReference type="HOGENOM" id="CLU_2867492_0_0_1"/>
<dbReference type="GeneID" id="27348634"/>
<reference evidence="1 2" key="1">
    <citation type="submission" date="2015-01" db="EMBL/GenBank/DDBJ databases">
        <title>The Genome Sequence of Cladophialophora immunda CBS83496.</title>
        <authorList>
            <consortium name="The Broad Institute Genomics Platform"/>
            <person name="Cuomo C."/>
            <person name="de Hoog S."/>
            <person name="Gorbushina A."/>
            <person name="Stielow B."/>
            <person name="Teixiera M."/>
            <person name="Abouelleil A."/>
            <person name="Chapman S.B."/>
            <person name="Priest M."/>
            <person name="Young S.K."/>
            <person name="Wortman J."/>
            <person name="Nusbaum C."/>
            <person name="Birren B."/>
        </authorList>
    </citation>
    <scope>NUCLEOTIDE SEQUENCE [LARGE SCALE GENOMIC DNA]</scope>
    <source>
        <strain evidence="1 2">CBS 83496</strain>
    </source>
</reference>
<accession>A0A0D2C757</accession>
<sequence>MKERDEKVKLMQYVFYRAVNVQAWLGHSSQTIEPLIDTINDDTALQSLFIKTKSDPHLDICVHE</sequence>
<evidence type="ECO:0000313" key="2">
    <source>
        <dbReference type="Proteomes" id="UP000054466"/>
    </source>
</evidence>
<dbReference type="AlphaFoldDB" id="A0A0D2C757"/>
<keyword evidence="2" id="KW-1185">Reference proteome</keyword>
<gene>
    <name evidence="1" type="ORF">PV07_09440</name>
</gene>
<dbReference type="RefSeq" id="XP_016246556.1">
    <property type="nucleotide sequence ID" value="XM_016396700.1"/>
</dbReference>
<name>A0A0D2C757_9EURO</name>
<dbReference type="VEuPathDB" id="FungiDB:PV07_09440"/>
<dbReference type="Proteomes" id="UP000054466">
    <property type="component" value="Unassembled WGS sequence"/>
</dbReference>
<dbReference type="EMBL" id="KN847044">
    <property type="protein sequence ID" value="KIW26340.1"/>
    <property type="molecule type" value="Genomic_DNA"/>
</dbReference>